<keyword evidence="1" id="KW-0548">Nucleotidyltransferase</keyword>
<dbReference type="Proteomes" id="UP000307720">
    <property type="component" value="Unassembled WGS sequence"/>
</dbReference>
<keyword evidence="2" id="KW-1185">Reference proteome</keyword>
<evidence type="ECO:0000313" key="1">
    <source>
        <dbReference type="EMBL" id="TGX98908.1"/>
    </source>
</evidence>
<comment type="caution">
    <text evidence="1">The sequence shown here is derived from an EMBL/GenBank/DDBJ whole genome shotgun (WGS) entry which is preliminary data.</text>
</comment>
<dbReference type="EMBL" id="SRZB01000012">
    <property type="protein sequence ID" value="TGX98908.1"/>
    <property type="molecule type" value="Genomic_DNA"/>
</dbReference>
<evidence type="ECO:0000313" key="2">
    <source>
        <dbReference type="Proteomes" id="UP000307720"/>
    </source>
</evidence>
<name>A0AC61QZK7_9FIRM</name>
<gene>
    <name evidence="1" type="primary">thiF</name>
    <name evidence="1" type="ORF">E5357_07305</name>
</gene>
<sequence length="215" mass="23268">MEVHKVLTEEEIDALLIERHGPENHRKMKHAHAAVAGLGGLGSNIAVMLARAGIGSLHLVDFDKVEGSNLNRQVYKMKHLGMDKTEALAGEIREINPYIKMTVDKVKVTSQNAAEIFRGDRLVCEAFDVAENKAMLVNTLLAELPETILVAGTGMAGYGSSNLIQTHKRMRRLYICGDGVSDIAGGISLMAPRVTLCAAHQANMAVRLILGESEA</sequence>
<proteinExistence type="predicted"/>
<accession>A0AC61QZK7</accession>
<organism evidence="1 2">
    <name type="scientific">Hominisplanchenecus murintestinalis</name>
    <dbReference type="NCBI Taxonomy" id="2941517"/>
    <lineage>
        <taxon>Bacteria</taxon>
        <taxon>Bacillati</taxon>
        <taxon>Bacillota</taxon>
        <taxon>Clostridia</taxon>
        <taxon>Lachnospirales</taxon>
        <taxon>Lachnospiraceae</taxon>
        <taxon>Hominisplanchenecus</taxon>
    </lineage>
</organism>
<protein>
    <submittedName>
        <fullName evidence="1">Sulfur carrier protein ThiS adenylyltransferase ThiF</fullName>
    </submittedName>
</protein>
<keyword evidence="1" id="KW-0808">Transferase</keyword>
<reference evidence="1" key="1">
    <citation type="submission" date="2019-04" db="EMBL/GenBank/DDBJ databases">
        <title>Microbes associate with the intestines of laboratory mice.</title>
        <authorList>
            <person name="Navarre W."/>
            <person name="Wong E."/>
            <person name="Huang K."/>
            <person name="Tropini C."/>
            <person name="Ng K."/>
            <person name="Yu B."/>
        </authorList>
    </citation>
    <scope>NUCLEOTIDE SEQUENCE</scope>
    <source>
        <strain evidence="1">NM72_1-8</strain>
    </source>
</reference>